<dbReference type="PANTHER" id="PTHR33803">
    <property type="entry name" value="IS1478 TRANSPOSASE"/>
    <property type="match status" value="1"/>
</dbReference>
<evidence type="ECO:0000256" key="1">
    <source>
        <dbReference type="SAM" id="MobiDB-lite"/>
    </source>
</evidence>
<gene>
    <name evidence="2" type="ORF">MAGMO_2367</name>
</gene>
<accession>A0A1S7LK78</accession>
<name>A0A1S7LK78_MAGMO</name>
<organism evidence="2">
    <name type="scientific">Magnetococcus massalia (strain MO-1)</name>
    <dbReference type="NCBI Taxonomy" id="451514"/>
    <lineage>
        <taxon>Bacteria</taxon>
        <taxon>Pseudomonadati</taxon>
        <taxon>Pseudomonadota</taxon>
        <taxon>Magnetococcia</taxon>
        <taxon>Magnetococcales</taxon>
        <taxon>Magnetococcaceae</taxon>
        <taxon>Magnetococcus</taxon>
    </lineage>
</organism>
<dbReference type="PANTHER" id="PTHR33803:SF3">
    <property type="entry name" value="BLL1974 PROTEIN"/>
    <property type="match status" value="1"/>
</dbReference>
<reference evidence="2" key="1">
    <citation type="submission" date="2015-04" db="EMBL/GenBank/DDBJ databases">
        <authorList>
            <person name="Syromyatnikov M.Y."/>
            <person name="Popov V.N."/>
        </authorList>
    </citation>
    <scope>NUCLEOTIDE SEQUENCE</scope>
    <source>
        <strain evidence="2">MO-1</strain>
    </source>
</reference>
<dbReference type="EMBL" id="LO017727">
    <property type="protein sequence ID" value="CRH06527.1"/>
    <property type="molecule type" value="Genomic_DNA"/>
</dbReference>
<feature type="region of interest" description="Disordered" evidence="1">
    <location>
        <begin position="1"/>
        <end position="24"/>
    </location>
</feature>
<sequence length="123" mass="13726">MLGEALGQHAPKKVTDSGKGYKGHGVTETQVFISGQRRGMTPTIKKELRRRSAVEPVIGHQKTEGRLDRNFLGGEFGDVANALLNGIGYNLRTTLRKLRELFALFLMWRYSPNMAMACSQRSC</sequence>
<dbReference type="AlphaFoldDB" id="A0A1S7LK78"/>
<proteinExistence type="predicted"/>
<protein>
    <submittedName>
        <fullName evidence="2">Transposase</fullName>
    </submittedName>
</protein>
<evidence type="ECO:0000313" key="2">
    <source>
        <dbReference type="EMBL" id="CRH06527.1"/>
    </source>
</evidence>